<dbReference type="Pfam" id="PF00676">
    <property type="entry name" value="E1_dh"/>
    <property type="match status" value="1"/>
</dbReference>
<evidence type="ECO:0000259" key="5">
    <source>
        <dbReference type="Pfam" id="PF00676"/>
    </source>
</evidence>
<keyword evidence="2 6" id="KW-0560">Oxidoreductase</keyword>
<proteinExistence type="predicted"/>
<evidence type="ECO:0000256" key="3">
    <source>
        <dbReference type="ARBA" id="ARBA00023052"/>
    </source>
</evidence>
<dbReference type="CDD" id="cd02000">
    <property type="entry name" value="TPP_E1_PDC_ADC_BCADC"/>
    <property type="match status" value="1"/>
</dbReference>
<evidence type="ECO:0000256" key="1">
    <source>
        <dbReference type="ARBA" id="ARBA00001964"/>
    </source>
</evidence>
<dbReference type="GO" id="GO:0004739">
    <property type="term" value="F:pyruvate dehydrogenase (acetyl-transferring) activity"/>
    <property type="evidence" value="ECO:0007669"/>
    <property type="project" value="TreeGrafter"/>
</dbReference>
<dbReference type="PANTHER" id="PTHR11516">
    <property type="entry name" value="PYRUVATE DEHYDROGENASE E1 COMPONENT, ALPHA SUBUNIT BACTERIAL AND ORGANELLAR"/>
    <property type="match status" value="1"/>
</dbReference>
<evidence type="ECO:0000256" key="4">
    <source>
        <dbReference type="SAM" id="MobiDB-lite"/>
    </source>
</evidence>
<accession>A0A6J4TXD5</accession>
<dbReference type="InterPro" id="IPR029061">
    <property type="entry name" value="THDP-binding"/>
</dbReference>
<protein>
    <submittedName>
        <fullName evidence="6">Acetoin dehydrogenase E1 component alpha-subunit</fullName>
        <ecNumber evidence="6">1.2.4.-</ecNumber>
    </submittedName>
</protein>
<feature type="region of interest" description="Disordered" evidence="4">
    <location>
        <begin position="320"/>
        <end position="344"/>
    </location>
</feature>
<dbReference type="EMBL" id="CADCWC010000203">
    <property type="protein sequence ID" value="CAA9534909.1"/>
    <property type="molecule type" value="Genomic_DNA"/>
</dbReference>
<dbReference type="SUPFAM" id="SSF52518">
    <property type="entry name" value="Thiamin diphosphate-binding fold (THDP-binding)"/>
    <property type="match status" value="1"/>
</dbReference>
<evidence type="ECO:0000313" key="6">
    <source>
        <dbReference type="EMBL" id="CAA9534909.1"/>
    </source>
</evidence>
<name>A0A6J4TXD5_9ACTN</name>
<dbReference type="InterPro" id="IPR001017">
    <property type="entry name" value="DH_E1"/>
</dbReference>
<dbReference type="PANTHER" id="PTHR11516:SF60">
    <property type="entry name" value="PYRUVATE DEHYDROGENASE E1 COMPONENT SUBUNIT ALPHA"/>
    <property type="match status" value="1"/>
</dbReference>
<reference evidence="6" key="1">
    <citation type="submission" date="2020-02" db="EMBL/GenBank/DDBJ databases">
        <authorList>
            <person name="Meier V. D."/>
        </authorList>
    </citation>
    <scope>NUCLEOTIDE SEQUENCE</scope>
    <source>
        <strain evidence="6">AVDCRST_MAG79</strain>
    </source>
</reference>
<feature type="domain" description="Dehydrogenase E1 component" evidence="5">
    <location>
        <begin position="34"/>
        <end position="330"/>
    </location>
</feature>
<dbReference type="GO" id="GO:0006086">
    <property type="term" value="P:pyruvate decarboxylation to acetyl-CoA"/>
    <property type="evidence" value="ECO:0007669"/>
    <property type="project" value="TreeGrafter"/>
</dbReference>
<dbReference type="GO" id="GO:0000287">
    <property type="term" value="F:magnesium ion binding"/>
    <property type="evidence" value="ECO:0007669"/>
    <property type="project" value="UniProtKB-ARBA"/>
</dbReference>
<comment type="cofactor">
    <cofactor evidence="1">
        <name>thiamine diphosphate</name>
        <dbReference type="ChEBI" id="CHEBI:58937"/>
    </cofactor>
</comment>
<organism evidence="6">
    <name type="scientific">uncultured Thermoleophilia bacterium</name>
    <dbReference type="NCBI Taxonomy" id="1497501"/>
    <lineage>
        <taxon>Bacteria</taxon>
        <taxon>Bacillati</taxon>
        <taxon>Actinomycetota</taxon>
        <taxon>Thermoleophilia</taxon>
        <taxon>environmental samples</taxon>
    </lineage>
</organism>
<keyword evidence="3" id="KW-0786">Thiamine pyrophosphate</keyword>
<evidence type="ECO:0000256" key="2">
    <source>
        <dbReference type="ARBA" id="ARBA00023002"/>
    </source>
</evidence>
<sequence length="344" mass="36695">MTDTHTLPVLLELSVPGSRPTDVDDDELRRRYHEMARIRAIEEEVVDAFAKGLIPGSTHPSIGQEAIPVGTIAVLRPDDQVLATYRGHGEALAKGMDPVAMMAELMTRETGVCKGKGGSMHLSEPSIGLVSTNAIVAGHIPMAGGVALAAQRRGRGQVVACYFGDGAACEGEFFETLNMAQLWRLPLVFVCANNGFAISVPTRLSQATPDIADRATGFGMANEIVDGNDVTAVAAAMGRAVERARAGEGPTLIECKTVRWERHSAFSAGGNDPAEARRRREAVDPLQRYRRALVAWGVADDAALDAVDEEVRVLAAEVRAEAERAPAPGPQSIWEDVFAPGPPR</sequence>
<dbReference type="AlphaFoldDB" id="A0A6J4TXD5"/>
<dbReference type="EC" id="1.2.4.-" evidence="6"/>
<dbReference type="InterPro" id="IPR050642">
    <property type="entry name" value="PDH_E1_Alpha_Subunit"/>
</dbReference>
<dbReference type="Gene3D" id="3.40.50.970">
    <property type="match status" value="1"/>
</dbReference>
<gene>
    <name evidence="6" type="ORF">AVDCRST_MAG79-1266</name>
</gene>